<proteinExistence type="predicted"/>
<sequence>MDVDSADTPSLYSHSVFSPQTVHLHSPLPSSGFGTLNDLAVSMLDMDDDRRSSFHSGVYEPANTSLDQESDPEDDPDVEDSRMSYLGPKMRYHTKAPWEVGAALKEEEEEENTTESQAYLTSSTNRFKTGIVRHLPFGGVKSGRSSEESTTSRKQVKVSLDSSSSQSSHSRDAYNRLYTTSQGISFHGGSQTPVFTSISHPQTHTPSPSQISPASPRSSLPFFSETTSSSIPHVNDFSTETSGSFELDSKPPFSYSVEETHPYANPDLACSSSNESTTFHPHDQRGSSPTKPIDTATTGADSKSYPHPPVSIDRAPSSPRLQSFKNQGKEISAPVLIRGSPWKSADSSGTDNSLPPPHFPGWNDRASSPAFNLISLEEARAQRSRSITCSSQHLPASNASVLSSNSSNVFPFPEDTTNGQSPSGHISRGRARSVSAGVRAKQALNNIVTSTTTKTERQDSEHTLSGSTTNGQPGGRMLKNKRSGFLRLFNGAKDDKSPPPPVPSLSDGFAAFNANQAIGPNNNKLNSRRIPVPQISPTLPESVSYSSEGNYLSAKSNSTPKRIPPPPLFLQGHNKVTNSVRGEAFSEVPLSAPAHLSQFPALKLRPLSSAFSAQFGDHILPRSPEPETPSSVTSASAAISPITPGLYGRPDNCTVSSSENLPSSCSEGEDDSTVVRRIQEQISRTRLAFQQQVWELEGQVRDLKVDLESERQKSTFVRDGPYCDKCGRGKRSEENVSIVNRPRARTGTGQSRFGSTT</sequence>
<dbReference type="OrthoDB" id="2565072at2759"/>
<feature type="compositionally biased region" description="Low complexity" evidence="1">
    <location>
        <begin position="628"/>
        <end position="637"/>
    </location>
</feature>
<comment type="caution">
    <text evidence="2">The sequence shown here is derived from an EMBL/GenBank/DDBJ whole genome shotgun (WGS) entry which is preliminary data.</text>
</comment>
<feature type="region of interest" description="Disordered" evidence="1">
    <location>
        <begin position="415"/>
        <end position="479"/>
    </location>
</feature>
<organism evidence="2 3">
    <name type="scientific">Marasmius oreades</name>
    <name type="common">fairy-ring Marasmius</name>
    <dbReference type="NCBI Taxonomy" id="181124"/>
    <lineage>
        <taxon>Eukaryota</taxon>
        <taxon>Fungi</taxon>
        <taxon>Dikarya</taxon>
        <taxon>Basidiomycota</taxon>
        <taxon>Agaricomycotina</taxon>
        <taxon>Agaricomycetes</taxon>
        <taxon>Agaricomycetidae</taxon>
        <taxon>Agaricales</taxon>
        <taxon>Marasmiineae</taxon>
        <taxon>Marasmiaceae</taxon>
        <taxon>Marasmius</taxon>
    </lineage>
</organism>
<dbReference type="AlphaFoldDB" id="A0A9P7V2D1"/>
<accession>A0A9P7V2D1</accession>
<feature type="compositionally biased region" description="Polar residues" evidence="1">
    <location>
        <begin position="270"/>
        <end position="279"/>
    </location>
</feature>
<evidence type="ECO:0000256" key="1">
    <source>
        <dbReference type="SAM" id="MobiDB-lite"/>
    </source>
</evidence>
<feature type="compositionally biased region" description="Polar residues" evidence="1">
    <location>
        <begin position="747"/>
        <end position="757"/>
    </location>
</feature>
<feature type="region of interest" description="Disordered" evidence="1">
    <location>
        <begin position="50"/>
        <end position="88"/>
    </location>
</feature>
<dbReference type="KEGG" id="more:E1B28_000941"/>
<feature type="compositionally biased region" description="Low complexity" evidence="1">
    <location>
        <begin position="152"/>
        <end position="168"/>
    </location>
</feature>
<feature type="compositionally biased region" description="Polar residues" evidence="1">
    <location>
        <begin position="224"/>
        <end position="244"/>
    </location>
</feature>
<feature type="compositionally biased region" description="Polar residues" evidence="1">
    <location>
        <begin position="415"/>
        <end position="424"/>
    </location>
</feature>
<dbReference type="Proteomes" id="UP001049176">
    <property type="component" value="Chromosome 1"/>
</dbReference>
<dbReference type="GeneID" id="66070017"/>
<dbReference type="EMBL" id="CM032181">
    <property type="protein sequence ID" value="KAG7099066.1"/>
    <property type="molecule type" value="Genomic_DNA"/>
</dbReference>
<name>A0A9P7V2D1_9AGAR</name>
<feature type="region of interest" description="Disordered" evidence="1">
    <location>
        <begin position="134"/>
        <end position="365"/>
    </location>
</feature>
<feature type="region of interest" description="Disordered" evidence="1">
    <location>
        <begin position="729"/>
        <end position="757"/>
    </location>
</feature>
<keyword evidence="3" id="KW-1185">Reference proteome</keyword>
<protein>
    <submittedName>
        <fullName evidence="2">Uncharacterized protein</fullName>
    </submittedName>
</protein>
<dbReference type="RefSeq" id="XP_043015536.1">
    <property type="nucleotide sequence ID" value="XM_043146831.1"/>
</dbReference>
<reference evidence="2" key="1">
    <citation type="journal article" date="2021" name="Genome Biol. Evol.">
        <title>The assembled and annotated genome of the fairy-ring fungus Marasmius oreades.</title>
        <authorList>
            <person name="Hiltunen M."/>
            <person name="Ament-Velasquez S.L."/>
            <person name="Johannesson H."/>
        </authorList>
    </citation>
    <scope>NUCLEOTIDE SEQUENCE</scope>
    <source>
        <strain evidence="2">03SP1</strain>
    </source>
</reference>
<evidence type="ECO:0000313" key="2">
    <source>
        <dbReference type="EMBL" id="KAG7099066.1"/>
    </source>
</evidence>
<gene>
    <name evidence="2" type="ORF">E1B28_000941</name>
</gene>
<feature type="compositionally biased region" description="Polar residues" evidence="1">
    <location>
        <begin position="443"/>
        <end position="453"/>
    </location>
</feature>
<feature type="compositionally biased region" description="Polar residues" evidence="1">
    <location>
        <begin position="286"/>
        <end position="301"/>
    </location>
</feature>
<feature type="compositionally biased region" description="Acidic residues" evidence="1">
    <location>
        <begin position="68"/>
        <end position="78"/>
    </location>
</feature>
<feature type="region of interest" description="Disordered" evidence="1">
    <location>
        <begin position="618"/>
        <end position="637"/>
    </location>
</feature>
<feature type="compositionally biased region" description="Polar residues" evidence="1">
    <location>
        <begin position="177"/>
        <end position="218"/>
    </location>
</feature>
<evidence type="ECO:0000313" key="3">
    <source>
        <dbReference type="Proteomes" id="UP001049176"/>
    </source>
</evidence>